<organism evidence="2 3">
    <name type="scientific">Actinomadura livida</name>
    <dbReference type="NCBI Taxonomy" id="79909"/>
    <lineage>
        <taxon>Bacteria</taxon>
        <taxon>Bacillati</taxon>
        <taxon>Actinomycetota</taxon>
        <taxon>Actinomycetes</taxon>
        <taxon>Streptosporangiales</taxon>
        <taxon>Thermomonosporaceae</taxon>
        <taxon>Actinomadura</taxon>
    </lineage>
</organism>
<gene>
    <name evidence="2" type="ORF">GCM10009546_21760</name>
</gene>
<feature type="region of interest" description="Disordered" evidence="1">
    <location>
        <begin position="1"/>
        <end position="64"/>
    </location>
</feature>
<evidence type="ECO:0000313" key="2">
    <source>
        <dbReference type="EMBL" id="GAA0559295.1"/>
    </source>
</evidence>
<comment type="caution">
    <text evidence="2">The sequence shown here is derived from an EMBL/GenBank/DDBJ whole genome shotgun (WGS) entry which is preliminary data.</text>
</comment>
<protein>
    <submittedName>
        <fullName evidence="2">Uncharacterized protein</fullName>
    </submittedName>
</protein>
<name>A0ABP3P359_9ACTN</name>
<sequence length="64" mass="6546">MGSDRPEPGPVTDDDPLTPPVGVSADMRLASRASSRGAPAARQGRGEPAATGQGRAMEVTACRR</sequence>
<dbReference type="Proteomes" id="UP001501427">
    <property type="component" value="Unassembled WGS sequence"/>
</dbReference>
<dbReference type="EMBL" id="BAAAHD010000020">
    <property type="protein sequence ID" value="GAA0559295.1"/>
    <property type="molecule type" value="Genomic_DNA"/>
</dbReference>
<proteinExistence type="predicted"/>
<accession>A0ABP3P359</accession>
<feature type="compositionally biased region" description="Low complexity" evidence="1">
    <location>
        <begin position="30"/>
        <end position="50"/>
    </location>
</feature>
<reference evidence="3" key="1">
    <citation type="journal article" date="2019" name="Int. J. Syst. Evol. Microbiol.">
        <title>The Global Catalogue of Microorganisms (GCM) 10K type strain sequencing project: providing services to taxonomists for standard genome sequencing and annotation.</title>
        <authorList>
            <consortium name="The Broad Institute Genomics Platform"/>
            <consortium name="The Broad Institute Genome Sequencing Center for Infectious Disease"/>
            <person name="Wu L."/>
            <person name="Ma J."/>
        </authorList>
    </citation>
    <scope>NUCLEOTIDE SEQUENCE [LARGE SCALE GENOMIC DNA]</scope>
    <source>
        <strain evidence="3">JCM 10667</strain>
    </source>
</reference>
<evidence type="ECO:0000256" key="1">
    <source>
        <dbReference type="SAM" id="MobiDB-lite"/>
    </source>
</evidence>
<keyword evidence="3" id="KW-1185">Reference proteome</keyword>
<evidence type="ECO:0000313" key="3">
    <source>
        <dbReference type="Proteomes" id="UP001501427"/>
    </source>
</evidence>